<evidence type="ECO:0000256" key="15">
    <source>
        <dbReference type="RuleBase" id="RU004336"/>
    </source>
</evidence>
<keyword evidence="12" id="KW-0449">Lipoprotein</keyword>
<dbReference type="InterPro" id="IPR000490">
    <property type="entry name" value="Glyco_hydro_17"/>
</dbReference>
<accession>A0A8S0V322</accession>
<name>A0A8S0V322_OLEEU</name>
<reference evidence="17 18" key="1">
    <citation type="submission" date="2019-12" db="EMBL/GenBank/DDBJ databases">
        <authorList>
            <person name="Alioto T."/>
            <person name="Alioto T."/>
            <person name="Gomez Garrido J."/>
        </authorList>
    </citation>
    <scope>NUCLEOTIDE SEQUENCE [LARGE SCALE GENOMIC DNA]</scope>
</reference>
<evidence type="ECO:0000256" key="10">
    <source>
        <dbReference type="ARBA" id="ARBA00023157"/>
    </source>
</evidence>
<dbReference type="GO" id="GO:0005975">
    <property type="term" value="P:carbohydrate metabolic process"/>
    <property type="evidence" value="ECO:0007669"/>
    <property type="project" value="InterPro"/>
</dbReference>
<evidence type="ECO:0000313" key="17">
    <source>
        <dbReference type="EMBL" id="CAA3025941.1"/>
    </source>
</evidence>
<keyword evidence="5" id="KW-1003">Cell membrane</keyword>
<comment type="similarity">
    <text evidence="3 14">Belongs to the glycosyl hydrolase 17 family.</text>
</comment>
<dbReference type="Pfam" id="PF07983">
    <property type="entry name" value="X8"/>
    <property type="match status" value="1"/>
</dbReference>
<dbReference type="GO" id="GO:0005886">
    <property type="term" value="C:plasma membrane"/>
    <property type="evidence" value="ECO:0007669"/>
    <property type="project" value="UniProtKB-SubCell"/>
</dbReference>
<evidence type="ECO:0000256" key="6">
    <source>
        <dbReference type="ARBA" id="ARBA00022622"/>
    </source>
</evidence>
<evidence type="ECO:0000256" key="13">
    <source>
        <dbReference type="ARBA" id="ARBA00023295"/>
    </source>
</evidence>
<organism evidence="17 18">
    <name type="scientific">Olea europaea subsp. europaea</name>
    <dbReference type="NCBI Taxonomy" id="158383"/>
    <lineage>
        <taxon>Eukaryota</taxon>
        <taxon>Viridiplantae</taxon>
        <taxon>Streptophyta</taxon>
        <taxon>Embryophyta</taxon>
        <taxon>Tracheophyta</taxon>
        <taxon>Spermatophyta</taxon>
        <taxon>Magnoliopsida</taxon>
        <taxon>eudicotyledons</taxon>
        <taxon>Gunneridae</taxon>
        <taxon>Pentapetalae</taxon>
        <taxon>asterids</taxon>
        <taxon>lamiids</taxon>
        <taxon>Lamiales</taxon>
        <taxon>Oleaceae</taxon>
        <taxon>Oleeae</taxon>
        <taxon>Olea</taxon>
    </lineage>
</organism>
<sequence length="468" mass="51700">MQAKITKVKAIFALSSFYLLAFSHAFLSRRIGINYGQLGSDLPSPFQSIEYLKSMKAGMVKLYDANPETLKLLSGTDLHVSIMVKNEQLSSIASSEIMAENWVRENVLAYYPNTKIRFILVGNEIFTYNDQKMWLDLVPAMSLIEKSVAAHNIHNIKVGTPLAMDVMDSTFPPSSGKFSSRIPEKVMVSLLEFLNSTRSFFFIDAYTYYPWSLDPSNLDLDYALLKGGNLTYKDPVSGLIYTNLLDQMLDSIIFAMRKLGFPNIKLAIAETGWPNAGDIEQSGANVYNAATYNRNLIKKLTVDPPLGTPAKPGIVIPTFLFSLYDENQKFGPGTERHWGLLNPNGTPIYEVDLTGAISEQDYTNLPQPLNNKPYKGKIWCVVANSANIMDLGPALGMTCGQGNGICDELGPGKGCYEPVSVVNHASYAFSSYWAKFRDNGASCYFNGLAVQTTVDPSHGSCQYPSVSF</sequence>
<dbReference type="Gene3D" id="1.20.58.1040">
    <property type="match status" value="1"/>
</dbReference>
<dbReference type="SMART" id="SM00768">
    <property type="entry name" value="X8"/>
    <property type="match status" value="1"/>
</dbReference>
<dbReference type="SUPFAM" id="SSF51445">
    <property type="entry name" value="(Trans)glycosidases"/>
    <property type="match status" value="1"/>
</dbReference>
<dbReference type="InterPro" id="IPR044965">
    <property type="entry name" value="Glyco_hydro_17_plant"/>
</dbReference>
<gene>
    <name evidence="17" type="ORF">OLEA9_A117163</name>
</gene>
<dbReference type="FunFam" id="3.20.20.80:FF:000005">
    <property type="entry name" value="Glucan endo-1,3-beta-glucosidase 14"/>
    <property type="match status" value="1"/>
</dbReference>
<evidence type="ECO:0000256" key="4">
    <source>
        <dbReference type="ARBA" id="ARBA00012780"/>
    </source>
</evidence>
<dbReference type="Pfam" id="PF00332">
    <property type="entry name" value="Glyco_hydro_17"/>
    <property type="match status" value="1"/>
</dbReference>
<keyword evidence="10" id="KW-1015">Disulfide bond</keyword>
<dbReference type="InterPro" id="IPR017853">
    <property type="entry name" value="GH"/>
</dbReference>
<keyword evidence="7" id="KW-0732">Signal</keyword>
<comment type="subcellular location">
    <subcellularLocation>
        <location evidence="2">Cell membrane</location>
        <topology evidence="2">Lipid-anchor</topology>
        <topology evidence="2">GPI-anchor</topology>
    </subcellularLocation>
</comment>
<dbReference type="Gramene" id="OE9A117163T1">
    <property type="protein sequence ID" value="OE9A117163C1"/>
    <property type="gene ID" value="OE9A117163"/>
</dbReference>
<dbReference type="InterPro" id="IPR012946">
    <property type="entry name" value="X8"/>
</dbReference>
<evidence type="ECO:0000256" key="11">
    <source>
        <dbReference type="ARBA" id="ARBA00023180"/>
    </source>
</evidence>
<dbReference type="GO" id="GO:0042973">
    <property type="term" value="F:glucan endo-1,3-beta-D-glucosidase activity"/>
    <property type="evidence" value="ECO:0007669"/>
    <property type="project" value="UniProtKB-EC"/>
</dbReference>
<evidence type="ECO:0000256" key="9">
    <source>
        <dbReference type="ARBA" id="ARBA00023136"/>
    </source>
</evidence>
<comment type="caution">
    <text evidence="17">The sequence shown here is derived from an EMBL/GenBank/DDBJ whole genome shotgun (WGS) entry which is preliminary data.</text>
</comment>
<evidence type="ECO:0000256" key="7">
    <source>
        <dbReference type="ARBA" id="ARBA00022729"/>
    </source>
</evidence>
<evidence type="ECO:0000256" key="1">
    <source>
        <dbReference type="ARBA" id="ARBA00000382"/>
    </source>
</evidence>
<evidence type="ECO:0000313" key="18">
    <source>
        <dbReference type="Proteomes" id="UP000594638"/>
    </source>
</evidence>
<evidence type="ECO:0000256" key="2">
    <source>
        <dbReference type="ARBA" id="ARBA00004609"/>
    </source>
</evidence>
<evidence type="ECO:0000256" key="8">
    <source>
        <dbReference type="ARBA" id="ARBA00022801"/>
    </source>
</evidence>
<dbReference type="Gene3D" id="3.20.20.80">
    <property type="entry name" value="Glycosidases"/>
    <property type="match status" value="1"/>
</dbReference>
<dbReference type="EMBL" id="CACTIH010009147">
    <property type="protein sequence ID" value="CAA3025941.1"/>
    <property type="molecule type" value="Genomic_DNA"/>
</dbReference>
<dbReference type="EC" id="3.2.1.39" evidence="4"/>
<evidence type="ECO:0000256" key="12">
    <source>
        <dbReference type="ARBA" id="ARBA00023288"/>
    </source>
</evidence>
<proteinExistence type="inferred from homology"/>
<feature type="domain" description="X8" evidence="16">
    <location>
        <begin position="378"/>
        <end position="463"/>
    </location>
</feature>
<dbReference type="GO" id="GO:0009506">
    <property type="term" value="C:plasmodesma"/>
    <property type="evidence" value="ECO:0007669"/>
    <property type="project" value="UniProtKB-ARBA"/>
</dbReference>
<dbReference type="OrthoDB" id="941679at2759"/>
<keyword evidence="13 15" id="KW-0326">Glycosidase</keyword>
<dbReference type="AlphaFoldDB" id="A0A8S0V322"/>
<dbReference type="PROSITE" id="PS00587">
    <property type="entry name" value="GLYCOSYL_HYDROL_F17"/>
    <property type="match status" value="1"/>
</dbReference>
<keyword evidence="6" id="KW-0336">GPI-anchor</keyword>
<evidence type="ECO:0000259" key="16">
    <source>
        <dbReference type="SMART" id="SM00768"/>
    </source>
</evidence>
<dbReference type="FunFam" id="1.20.58.1040:FF:000001">
    <property type="entry name" value="Glucan endo-1,3-beta-glucosidase 4"/>
    <property type="match status" value="1"/>
</dbReference>
<dbReference type="PANTHER" id="PTHR32227">
    <property type="entry name" value="GLUCAN ENDO-1,3-BETA-GLUCOSIDASE BG1-RELATED-RELATED"/>
    <property type="match status" value="1"/>
</dbReference>
<comment type="catalytic activity">
    <reaction evidence="1">
        <text>Hydrolysis of (1-&gt;3)-beta-D-glucosidic linkages in (1-&gt;3)-beta-D-glucans.</text>
        <dbReference type="EC" id="3.2.1.39"/>
    </reaction>
</comment>
<dbReference type="Proteomes" id="UP000594638">
    <property type="component" value="Unassembled WGS sequence"/>
</dbReference>
<protein>
    <recommendedName>
        <fullName evidence="4">glucan endo-1,3-beta-D-glucosidase</fullName>
        <ecNumber evidence="4">3.2.1.39</ecNumber>
    </recommendedName>
</protein>
<evidence type="ECO:0000256" key="5">
    <source>
        <dbReference type="ARBA" id="ARBA00022475"/>
    </source>
</evidence>
<evidence type="ECO:0000256" key="3">
    <source>
        <dbReference type="ARBA" id="ARBA00008773"/>
    </source>
</evidence>
<keyword evidence="18" id="KW-1185">Reference proteome</keyword>
<keyword evidence="11" id="KW-0325">Glycoprotein</keyword>
<keyword evidence="9" id="KW-0472">Membrane</keyword>
<keyword evidence="8 15" id="KW-0378">Hydrolase</keyword>
<evidence type="ECO:0000256" key="14">
    <source>
        <dbReference type="RuleBase" id="RU004335"/>
    </source>
</evidence>
<dbReference type="GO" id="GO:0098552">
    <property type="term" value="C:side of membrane"/>
    <property type="evidence" value="ECO:0007669"/>
    <property type="project" value="UniProtKB-KW"/>
</dbReference>